<evidence type="ECO:0000256" key="4">
    <source>
        <dbReference type="ARBA" id="ARBA00023316"/>
    </source>
</evidence>
<evidence type="ECO:0000256" key="3">
    <source>
        <dbReference type="ARBA" id="ARBA00022801"/>
    </source>
</evidence>
<dbReference type="EC" id="3.5.1.28" evidence="2"/>
<dbReference type="GO" id="GO:0008745">
    <property type="term" value="F:N-acetylmuramoyl-L-alanine amidase activity"/>
    <property type="evidence" value="ECO:0007669"/>
    <property type="project" value="UniProtKB-EC"/>
</dbReference>
<reference evidence="6 7" key="1">
    <citation type="submission" date="2024-06" db="EMBL/GenBank/DDBJ databases">
        <title>Chitinophaga defluvii sp. nov., isolated from municipal sewage.</title>
        <authorList>
            <person name="Zhang L."/>
        </authorList>
    </citation>
    <scope>NUCLEOTIDE SEQUENCE [LARGE SCALE GENOMIC DNA]</scope>
    <source>
        <strain evidence="6 7">H8</strain>
    </source>
</reference>
<dbReference type="RefSeq" id="WP_354664177.1">
    <property type="nucleotide sequence ID" value="NZ_JBEXAC010000004.1"/>
</dbReference>
<evidence type="ECO:0000313" key="6">
    <source>
        <dbReference type="EMBL" id="MET7001603.1"/>
    </source>
</evidence>
<dbReference type="CDD" id="cd06583">
    <property type="entry name" value="PGRP"/>
    <property type="match status" value="1"/>
</dbReference>
<proteinExistence type="predicted"/>
<dbReference type="PANTHER" id="PTHR30417:SF1">
    <property type="entry name" value="N-ACETYLMURAMOYL-L-ALANINE AMIDASE AMID"/>
    <property type="match status" value="1"/>
</dbReference>
<evidence type="ECO:0000259" key="5">
    <source>
        <dbReference type="SMART" id="SM00644"/>
    </source>
</evidence>
<name>A0ABV2TF04_9BACT</name>
<dbReference type="InterPro" id="IPR051206">
    <property type="entry name" value="NAMLAA_amidase_2"/>
</dbReference>
<protein>
    <recommendedName>
        <fullName evidence="2">N-acetylmuramoyl-L-alanine amidase</fullName>
        <ecNumber evidence="2">3.5.1.28</ecNumber>
    </recommendedName>
</protein>
<comment type="caution">
    <text evidence="6">The sequence shown here is derived from an EMBL/GenBank/DDBJ whole genome shotgun (WGS) entry which is preliminary data.</text>
</comment>
<evidence type="ECO:0000313" key="7">
    <source>
        <dbReference type="Proteomes" id="UP001549749"/>
    </source>
</evidence>
<dbReference type="Pfam" id="PF01510">
    <property type="entry name" value="Amidase_2"/>
    <property type="match status" value="1"/>
</dbReference>
<organism evidence="6 7">
    <name type="scientific">Chitinophaga defluvii</name>
    <dbReference type="NCBI Taxonomy" id="3163343"/>
    <lineage>
        <taxon>Bacteria</taxon>
        <taxon>Pseudomonadati</taxon>
        <taxon>Bacteroidota</taxon>
        <taxon>Chitinophagia</taxon>
        <taxon>Chitinophagales</taxon>
        <taxon>Chitinophagaceae</taxon>
        <taxon>Chitinophaga</taxon>
    </lineage>
</organism>
<comment type="catalytic activity">
    <reaction evidence="1">
        <text>Hydrolyzes the link between N-acetylmuramoyl residues and L-amino acid residues in certain cell-wall glycopeptides.</text>
        <dbReference type="EC" id="3.5.1.28"/>
    </reaction>
</comment>
<evidence type="ECO:0000256" key="1">
    <source>
        <dbReference type="ARBA" id="ARBA00001561"/>
    </source>
</evidence>
<keyword evidence="3 6" id="KW-0378">Hydrolase</keyword>
<dbReference type="Gene3D" id="3.40.80.10">
    <property type="entry name" value="Peptidoglycan recognition protein-like"/>
    <property type="match status" value="1"/>
</dbReference>
<dbReference type="PROSITE" id="PS51257">
    <property type="entry name" value="PROKAR_LIPOPROTEIN"/>
    <property type="match status" value="1"/>
</dbReference>
<keyword evidence="4" id="KW-0961">Cell wall biogenesis/degradation</keyword>
<accession>A0ABV2TF04</accession>
<evidence type="ECO:0000256" key="2">
    <source>
        <dbReference type="ARBA" id="ARBA00011901"/>
    </source>
</evidence>
<dbReference type="PANTHER" id="PTHR30417">
    <property type="entry name" value="N-ACETYLMURAMOYL-L-ALANINE AMIDASE AMID"/>
    <property type="match status" value="1"/>
</dbReference>
<feature type="domain" description="N-acetylmuramoyl-L-alanine amidase" evidence="5">
    <location>
        <begin position="64"/>
        <end position="195"/>
    </location>
</feature>
<dbReference type="SUPFAM" id="SSF55846">
    <property type="entry name" value="N-acetylmuramoyl-L-alanine amidase-like"/>
    <property type="match status" value="1"/>
</dbReference>
<sequence>MAKYIYGRLAVVLLLGVVLYGCAGNPYAATNKSYKQQVKAYAGSLRQQPDAVNGNGVPLNPYWVGTVNFNLRKPNFVIIHHTAQNSCEQTLKTFTLVRTQVSAHYVICRDGTIHHMLNDYLRAWHGGAAKWGNLTDINSSSIGIELDNNGSEPFASQQISSLTLLLDTLQHRYNIPAANFIGHGDIAPGRKVDPSAYFPWQQLAEKGFGMWYGDTTGVVLPEPFNTLQALRIVGYDLKDTTAAKLAFKRHFIPQDSTTLFTEADKKILYNLAAKYQ</sequence>
<dbReference type="InterPro" id="IPR002502">
    <property type="entry name" value="Amidase_domain"/>
</dbReference>
<dbReference type="Proteomes" id="UP001549749">
    <property type="component" value="Unassembled WGS sequence"/>
</dbReference>
<dbReference type="SMART" id="SM00644">
    <property type="entry name" value="Ami_2"/>
    <property type="match status" value="1"/>
</dbReference>
<dbReference type="EMBL" id="JBEXAC010000004">
    <property type="protein sequence ID" value="MET7001603.1"/>
    <property type="molecule type" value="Genomic_DNA"/>
</dbReference>
<gene>
    <name evidence="6" type="ORF">ABR189_29745</name>
</gene>
<keyword evidence="7" id="KW-1185">Reference proteome</keyword>
<dbReference type="InterPro" id="IPR036505">
    <property type="entry name" value="Amidase/PGRP_sf"/>
</dbReference>